<proteinExistence type="predicted"/>
<organism evidence="9 10">
    <name type="scientific">Aplysia californica</name>
    <name type="common">California sea hare</name>
    <dbReference type="NCBI Taxonomy" id="6500"/>
    <lineage>
        <taxon>Eukaryota</taxon>
        <taxon>Metazoa</taxon>
        <taxon>Spiralia</taxon>
        <taxon>Lophotrochozoa</taxon>
        <taxon>Mollusca</taxon>
        <taxon>Gastropoda</taxon>
        <taxon>Heterobranchia</taxon>
        <taxon>Euthyneura</taxon>
        <taxon>Tectipleura</taxon>
        <taxon>Aplysiida</taxon>
        <taxon>Aplysioidea</taxon>
        <taxon>Aplysiidae</taxon>
        <taxon>Aplysia</taxon>
    </lineage>
</organism>
<dbReference type="Pfam" id="PF06699">
    <property type="entry name" value="PIG-F"/>
    <property type="match status" value="1"/>
</dbReference>
<comment type="subcellular location">
    <subcellularLocation>
        <location evidence="1">Endoplasmic reticulum membrane</location>
        <topology evidence="1">Multi-pass membrane protein</topology>
    </subcellularLocation>
</comment>
<evidence type="ECO:0000256" key="3">
    <source>
        <dbReference type="ARBA" id="ARBA00022502"/>
    </source>
</evidence>
<evidence type="ECO:0000256" key="8">
    <source>
        <dbReference type="SAM" id="Phobius"/>
    </source>
</evidence>
<name>A0ABM0JNM2_APLCA</name>
<evidence type="ECO:0000256" key="2">
    <source>
        <dbReference type="ARBA" id="ARBA00004687"/>
    </source>
</evidence>
<gene>
    <name evidence="10" type="primary">LOC101859784</name>
</gene>
<evidence type="ECO:0000256" key="1">
    <source>
        <dbReference type="ARBA" id="ARBA00004477"/>
    </source>
</evidence>
<feature type="transmembrane region" description="Helical" evidence="8">
    <location>
        <begin position="193"/>
        <end position="216"/>
    </location>
</feature>
<keyword evidence="7 8" id="KW-0472">Membrane</keyword>
<keyword evidence="6 8" id="KW-1133">Transmembrane helix</keyword>
<feature type="transmembrane region" description="Helical" evidence="8">
    <location>
        <begin position="7"/>
        <end position="32"/>
    </location>
</feature>
<keyword evidence="9" id="KW-1185">Reference proteome</keyword>
<reference evidence="10" key="1">
    <citation type="submission" date="2025-08" db="UniProtKB">
        <authorList>
            <consortium name="RefSeq"/>
        </authorList>
    </citation>
    <scope>IDENTIFICATION</scope>
</reference>
<dbReference type="Proteomes" id="UP000694888">
    <property type="component" value="Unplaced"/>
</dbReference>
<evidence type="ECO:0000256" key="4">
    <source>
        <dbReference type="ARBA" id="ARBA00022692"/>
    </source>
</evidence>
<evidence type="ECO:0000256" key="6">
    <source>
        <dbReference type="ARBA" id="ARBA00022989"/>
    </source>
</evidence>
<dbReference type="InterPro" id="IPR009580">
    <property type="entry name" value="GPI_biosynthesis_protein_Pig-F"/>
</dbReference>
<feature type="transmembrane region" description="Helical" evidence="8">
    <location>
        <begin position="122"/>
        <end position="141"/>
    </location>
</feature>
<protein>
    <submittedName>
        <fullName evidence="10">Phosphatidylinositol-glycan biosynthesis class F protein</fullName>
    </submittedName>
</protein>
<keyword evidence="3" id="KW-0337">GPI-anchor biosynthesis</keyword>
<feature type="transmembrane region" description="Helical" evidence="8">
    <location>
        <begin position="89"/>
        <end position="116"/>
    </location>
</feature>
<sequence>MSMSKRYVIVSSISCFVSSAFVALFCFLITVGNIDLNIIANPTAGIKAALVAVMLQCTVSAMGLSLLFPDQFSFLSSKDSKVHFQVLNALKSGLILALSCTLFYGLAVCYGAPVYAKTAETFHFAALLTCLVCFPCCLLVGSSKEALGRIFFLDSSDVGLETVVLVTSVCSLLGAWLGAIPIPLDWDRPWQEWPVSCSLGALGGYTIGLFLVAIYLPRRYKFILKSKFT</sequence>
<feature type="transmembrane region" description="Helical" evidence="8">
    <location>
        <begin position="44"/>
        <end position="68"/>
    </location>
</feature>
<evidence type="ECO:0000313" key="9">
    <source>
        <dbReference type="Proteomes" id="UP000694888"/>
    </source>
</evidence>
<dbReference type="GeneID" id="101859784"/>
<evidence type="ECO:0000313" key="10">
    <source>
        <dbReference type="RefSeq" id="XP_005097910.1"/>
    </source>
</evidence>
<evidence type="ECO:0000256" key="5">
    <source>
        <dbReference type="ARBA" id="ARBA00022824"/>
    </source>
</evidence>
<keyword evidence="5" id="KW-0256">Endoplasmic reticulum</keyword>
<evidence type="ECO:0000256" key="7">
    <source>
        <dbReference type="ARBA" id="ARBA00023136"/>
    </source>
</evidence>
<keyword evidence="4 8" id="KW-0812">Transmembrane</keyword>
<feature type="transmembrane region" description="Helical" evidence="8">
    <location>
        <begin position="162"/>
        <end position="181"/>
    </location>
</feature>
<dbReference type="RefSeq" id="XP_005097910.1">
    <property type="nucleotide sequence ID" value="XM_005097853.3"/>
</dbReference>
<comment type="pathway">
    <text evidence="2">Glycolipid biosynthesis; glycosylphosphatidylinositol-anchor biosynthesis.</text>
</comment>
<accession>A0ABM0JNM2</accession>